<keyword evidence="1" id="KW-0067">ATP-binding</keyword>
<dbReference type="InterPro" id="IPR029787">
    <property type="entry name" value="Nucleotide_cyclase"/>
</dbReference>
<gene>
    <name evidence="3" type="ORF">ENG63_08185</name>
</gene>
<evidence type="ECO:0000313" key="3">
    <source>
        <dbReference type="EMBL" id="HDD44818.1"/>
    </source>
</evidence>
<dbReference type="InterPro" id="IPR000160">
    <property type="entry name" value="GGDEF_dom"/>
</dbReference>
<accession>A0A7C0Y5D1</accession>
<dbReference type="SUPFAM" id="SSF55073">
    <property type="entry name" value="Nucleotide cyclase"/>
    <property type="match status" value="1"/>
</dbReference>
<dbReference type="Proteomes" id="UP000886289">
    <property type="component" value="Unassembled WGS sequence"/>
</dbReference>
<dbReference type="PROSITE" id="PS50887">
    <property type="entry name" value="GGDEF"/>
    <property type="match status" value="1"/>
</dbReference>
<organism evidence="3">
    <name type="scientific">Desulfofervidus auxilii</name>
    <dbReference type="NCBI Taxonomy" id="1621989"/>
    <lineage>
        <taxon>Bacteria</taxon>
        <taxon>Pseudomonadati</taxon>
        <taxon>Thermodesulfobacteriota</taxon>
        <taxon>Candidatus Desulfofervidia</taxon>
        <taxon>Candidatus Desulfofervidales</taxon>
        <taxon>Candidatus Desulfofervidaceae</taxon>
        <taxon>Candidatus Desulfofervidus</taxon>
    </lineage>
</organism>
<keyword evidence="1" id="KW-0547">Nucleotide-binding</keyword>
<dbReference type="EMBL" id="DRBS01000305">
    <property type="protein sequence ID" value="HDD44818.1"/>
    <property type="molecule type" value="Genomic_DNA"/>
</dbReference>
<proteinExistence type="predicted"/>
<dbReference type="Pfam" id="PF00990">
    <property type="entry name" value="GGDEF"/>
    <property type="match status" value="1"/>
</dbReference>
<dbReference type="GO" id="GO:0005524">
    <property type="term" value="F:ATP binding"/>
    <property type="evidence" value="ECO:0007669"/>
    <property type="project" value="UniProtKB-UniRule"/>
</dbReference>
<reference evidence="3" key="1">
    <citation type="journal article" date="2020" name="mSystems">
        <title>Genome- and Community-Level Interaction Insights into Carbon Utilization and Element Cycling Functions of Hydrothermarchaeota in Hydrothermal Sediment.</title>
        <authorList>
            <person name="Zhou Z."/>
            <person name="Liu Y."/>
            <person name="Xu W."/>
            <person name="Pan J."/>
            <person name="Luo Z.H."/>
            <person name="Li M."/>
        </authorList>
    </citation>
    <scope>NUCLEOTIDE SEQUENCE [LARGE SCALE GENOMIC DNA]</scope>
    <source>
        <strain evidence="3">HyVt-233</strain>
    </source>
</reference>
<comment type="caution">
    <text evidence="3">The sequence shown here is derived from an EMBL/GenBank/DDBJ whole genome shotgun (WGS) entry which is preliminary data.</text>
</comment>
<dbReference type="PROSITE" id="PS00107">
    <property type="entry name" value="PROTEIN_KINASE_ATP"/>
    <property type="match status" value="1"/>
</dbReference>
<dbReference type="Gene3D" id="3.30.70.270">
    <property type="match status" value="1"/>
</dbReference>
<dbReference type="AlphaFoldDB" id="A0A7C0Y5D1"/>
<dbReference type="InterPro" id="IPR043128">
    <property type="entry name" value="Rev_trsase/Diguanyl_cyclase"/>
</dbReference>
<sequence>MLRLNDVLEMPSLKDKKVFLVITDQHNFAQFMQTSFGSSAIVISLRPEEQALVKTLMRIYKDKAELEKFVAIDPVTGLLNYNFFLRELDRAMNLTKRTRKPCLLIIGEIECEKDHPAIIAIFKSAAETLQENIRKIDVIAHLGLGKFGFILNATNYSQGSIVVKRLQERLRNRVGLDMKFGMAVYMGEPQVTKEDFLKRAEEALRFVKKAETESVYYFVEQFI</sequence>
<evidence type="ECO:0000259" key="2">
    <source>
        <dbReference type="PROSITE" id="PS50887"/>
    </source>
</evidence>
<name>A0A7C0Y5D1_DESA2</name>
<dbReference type="NCBIfam" id="TIGR00254">
    <property type="entry name" value="GGDEF"/>
    <property type="match status" value="1"/>
</dbReference>
<dbReference type="SMART" id="SM00267">
    <property type="entry name" value="GGDEF"/>
    <property type="match status" value="1"/>
</dbReference>
<evidence type="ECO:0000256" key="1">
    <source>
        <dbReference type="PROSITE-ProRule" id="PRU10141"/>
    </source>
</evidence>
<feature type="binding site" evidence="1">
    <location>
        <position position="164"/>
    </location>
    <ligand>
        <name>ATP</name>
        <dbReference type="ChEBI" id="CHEBI:30616"/>
    </ligand>
</feature>
<dbReference type="InterPro" id="IPR017441">
    <property type="entry name" value="Protein_kinase_ATP_BS"/>
</dbReference>
<protein>
    <submittedName>
        <fullName evidence="3">GGDEF domain-containing protein</fullName>
    </submittedName>
</protein>
<feature type="domain" description="GGDEF" evidence="2">
    <location>
        <begin position="79"/>
        <end position="220"/>
    </location>
</feature>